<evidence type="ECO:0000313" key="2">
    <source>
        <dbReference type="Proteomes" id="UP001576774"/>
    </source>
</evidence>
<reference evidence="1 2" key="1">
    <citation type="submission" date="2024-09" db="EMBL/GenBank/DDBJ databases">
        <title>Floridaenema gen nov. (Aerosakkonemataceae, Aerosakkonematales ord. nov., Cyanobacteria) from benthic tropical and subtropical fresh waters, with the description of four new species.</title>
        <authorList>
            <person name="Moretto J.A."/>
            <person name="Berthold D.E."/>
            <person name="Lefler F.W."/>
            <person name="Huang I.-S."/>
            <person name="Laughinghouse H. IV."/>
        </authorList>
    </citation>
    <scope>NUCLEOTIDE SEQUENCE [LARGE SCALE GENOMIC DNA]</scope>
    <source>
        <strain evidence="1 2">BLCC-F46</strain>
    </source>
</reference>
<dbReference type="Proteomes" id="UP001576774">
    <property type="component" value="Unassembled WGS sequence"/>
</dbReference>
<organism evidence="1 2">
    <name type="scientific">Floridaenema aerugineum BLCC-F46</name>
    <dbReference type="NCBI Taxonomy" id="3153654"/>
    <lineage>
        <taxon>Bacteria</taxon>
        <taxon>Bacillati</taxon>
        <taxon>Cyanobacteriota</taxon>
        <taxon>Cyanophyceae</taxon>
        <taxon>Oscillatoriophycideae</taxon>
        <taxon>Aerosakkonematales</taxon>
        <taxon>Aerosakkonemataceae</taxon>
        <taxon>Floridanema</taxon>
        <taxon>Floridanema aerugineum</taxon>
    </lineage>
</organism>
<dbReference type="Pfam" id="PF19936">
    <property type="entry name" value="DUF6399"/>
    <property type="match status" value="1"/>
</dbReference>
<accession>A0ABV4XAM3</accession>
<dbReference type="RefSeq" id="WP_413272874.1">
    <property type="nucleotide sequence ID" value="NZ_JBHFNQ010000182.1"/>
</dbReference>
<dbReference type="InterPro" id="IPR045650">
    <property type="entry name" value="DUF6399"/>
</dbReference>
<keyword evidence="2" id="KW-1185">Reference proteome</keyword>
<proteinExistence type="predicted"/>
<sequence length="524" mass="59913">MNVRVRGFELFKAGLINGLKSIRSLADLTQISKSSVHRHQQAMKRRNLHPESYFWETPDGYQWLRLLVFATVYIFGIQQGVGCEVISRFFHLLRLQNVIGVSPTSLRRIEAQMREQILNYSSQIQQQLKNNPTTLFIQAGADETFFPEVVLVLMDLVSGYIILEDFSHDRQYLTWSQKAEKALQNLGGMVVVKSLVSDRAKALIQLAVQGFDCASIPDLFHAMRGISKVVGSCFGSRLNHLKKQLRTLHSQVLNYTQKRQPIPERLSQQITVLQEEYNFFLTGQQAYHNILHQITCVVHPFAIDGSGFQSTVDVATALYQLLPQLAAVGHTYQIAKLDKAIKVFSGQIAAMAAGINLWWQSVEESLLLEEIDVEMSDWLLKYFLPHFYWRSVIAQTKNPTLCQIYEPTSMEALSRLLLHPLTSKLDRDEWARWRNWATLMSAKFQRSSSAIEGRNGYLSRLHHCGRGISQQQLQVLTVIHNFDLKRTDGTTAAQRLFAVEFPNLFEWVILQMGDLPLPRKSSSF</sequence>
<dbReference type="EMBL" id="JBHFNQ010000182">
    <property type="protein sequence ID" value="MFB2879840.1"/>
    <property type="molecule type" value="Genomic_DNA"/>
</dbReference>
<gene>
    <name evidence="1" type="ORF">ACE1CC_23550</name>
</gene>
<name>A0ABV4XAM3_9CYAN</name>
<protein>
    <submittedName>
        <fullName evidence="1">DUF6399 domain-containing protein</fullName>
    </submittedName>
</protein>
<evidence type="ECO:0000313" key="1">
    <source>
        <dbReference type="EMBL" id="MFB2879840.1"/>
    </source>
</evidence>
<comment type="caution">
    <text evidence="1">The sequence shown here is derived from an EMBL/GenBank/DDBJ whole genome shotgun (WGS) entry which is preliminary data.</text>
</comment>